<comment type="caution">
    <text evidence="6">The sequence shown here is derived from an EMBL/GenBank/DDBJ whole genome shotgun (WGS) entry which is preliminary data.</text>
</comment>
<reference evidence="6" key="1">
    <citation type="submission" date="2023-10" db="EMBL/GenBank/DDBJ databases">
        <title>Genome assembly of Pristionchus species.</title>
        <authorList>
            <person name="Yoshida K."/>
            <person name="Sommer R.J."/>
        </authorList>
    </citation>
    <scope>NUCLEOTIDE SEQUENCE</scope>
    <source>
        <strain evidence="6">RS0144</strain>
    </source>
</reference>
<feature type="domain" description="Ketoreductase" evidence="5">
    <location>
        <begin position="40"/>
        <end position="228"/>
    </location>
</feature>
<evidence type="ECO:0000313" key="6">
    <source>
        <dbReference type="EMBL" id="GMS85074.1"/>
    </source>
</evidence>
<organism evidence="6 7">
    <name type="scientific">Pristionchus entomophagus</name>
    <dbReference type="NCBI Taxonomy" id="358040"/>
    <lineage>
        <taxon>Eukaryota</taxon>
        <taxon>Metazoa</taxon>
        <taxon>Ecdysozoa</taxon>
        <taxon>Nematoda</taxon>
        <taxon>Chromadorea</taxon>
        <taxon>Rhabditida</taxon>
        <taxon>Rhabditina</taxon>
        <taxon>Diplogasteromorpha</taxon>
        <taxon>Diplogasteroidea</taxon>
        <taxon>Neodiplogasteridae</taxon>
        <taxon>Pristionchus</taxon>
    </lineage>
</organism>
<name>A0AAV5SXT5_9BILA</name>
<feature type="non-terminal residue" evidence="6">
    <location>
        <position position="1"/>
    </location>
</feature>
<evidence type="ECO:0000256" key="1">
    <source>
        <dbReference type="ARBA" id="ARBA00006484"/>
    </source>
</evidence>
<dbReference type="InterPro" id="IPR057326">
    <property type="entry name" value="KR_dom"/>
</dbReference>
<keyword evidence="3" id="KW-0520">NAD</keyword>
<gene>
    <name evidence="6" type="ORF">PENTCL1PPCAC_7249</name>
</gene>
<dbReference type="PANTHER" id="PTHR24322:SF742">
    <property type="entry name" value="PROTEIN DHS-3"/>
    <property type="match status" value="1"/>
</dbReference>
<keyword evidence="7" id="KW-1185">Reference proteome</keyword>
<dbReference type="GO" id="GO:0016616">
    <property type="term" value="F:oxidoreductase activity, acting on the CH-OH group of donors, NAD or NADP as acceptor"/>
    <property type="evidence" value="ECO:0007669"/>
    <property type="project" value="TreeGrafter"/>
</dbReference>
<dbReference type="PRINTS" id="PR00081">
    <property type="entry name" value="GDHRDH"/>
</dbReference>
<accession>A0AAV5SXT5</accession>
<evidence type="ECO:0000259" key="5">
    <source>
        <dbReference type="SMART" id="SM00822"/>
    </source>
</evidence>
<evidence type="ECO:0000256" key="2">
    <source>
        <dbReference type="ARBA" id="ARBA00023002"/>
    </source>
</evidence>
<dbReference type="AlphaFoldDB" id="A0AAV5SXT5"/>
<feature type="non-terminal residue" evidence="6">
    <location>
        <position position="267"/>
    </location>
</feature>
<evidence type="ECO:0000256" key="3">
    <source>
        <dbReference type="ARBA" id="ARBA00023027"/>
    </source>
</evidence>
<evidence type="ECO:0000256" key="4">
    <source>
        <dbReference type="RuleBase" id="RU000363"/>
    </source>
</evidence>
<dbReference type="EMBL" id="BTSX01000002">
    <property type="protein sequence ID" value="GMS85074.1"/>
    <property type="molecule type" value="Genomic_DNA"/>
</dbReference>
<dbReference type="CDD" id="cd05339">
    <property type="entry name" value="17beta-HSDXI-like_SDR_c"/>
    <property type="match status" value="1"/>
</dbReference>
<evidence type="ECO:0000313" key="7">
    <source>
        <dbReference type="Proteomes" id="UP001432027"/>
    </source>
</evidence>
<dbReference type="GO" id="GO:0006629">
    <property type="term" value="P:lipid metabolic process"/>
    <property type="evidence" value="ECO:0007669"/>
    <property type="project" value="UniProtKB-ARBA"/>
</dbReference>
<dbReference type="FunFam" id="3.40.50.720:FF:000202">
    <property type="entry name" value="Short-chain dehydrogenase/reductase family 16C member 6"/>
    <property type="match status" value="1"/>
</dbReference>
<dbReference type="PROSITE" id="PS00061">
    <property type="entry name" value="ADH_SHORT"/>
    <property type="match status" value="1"/>
</dbReference>
<dbReference type="InterPro" id="IPR036291">
    <property type="entry name" value="NAD(P)-bd_dom_sf"/>
</dbReference>
<dbReference type="Gene3D" id="3.40.50.720">
    <property type="entry name" value="NAD(P)-binding Rossmann-like Domain"/>
    <property type="match status" value="1"/>
</dbReference>
<protein>
    <recommendedName>
        <fullName evidence="5">Ketoreductase domain-containing protein</fullName>
    </recommendedName>
</protein>
<sequence>LEEFIQGLIVLARVLLSILIGSVKACIPVGVLPRKTVRGEICLITGAGSGIGRLMAIEFAKLGCTMVLWDINTAGNEETKAMLAKTGATVHAYTVDLSKREQINETAGKVVKDVGPVDILINNAGVVTGKNLIESPDEWIERTMAVNANACLFTAKNFLKSMIDRNHGHIVTIASVAGKFGGSGMVDYCASKHAAVGFHESLSAELRHLKVDGVKMTVVCPYLILTGMFNGFENKAPGLISNLEPEYVVDCVMEAVLTNKEELIMPK</sequence>
<dbReference type="SUPFAM" id="SSF51735">
    <property type="entry name" value="NAD(P)-binding Rossmann-fold domains"/>
    <property type="match status" value="1"/>
</dbReference>
<dbReference type="PANTHER" id="PTHR24322">
    <property type="entry name" value="PKSB"/>
    <property type="match status" value="1"/>
</dbReference>
<dbReference type="InterPro" id="IPR002347">
    <property type="entry name" value="SDR_fam"/>
</dbReference>
<keyword evidence="2" id="KW-0560">Oxidoreductase</keyword>
<dbReference type="Pfam" id="PF00106">
    <property type="entry name" value="adh_short"/>
    <property type="match status" value="1"/>
</dbReference>
<dbReference type="InterPro" id="IPR020904">
    <property type="entry name" value="Sc_DH/Rdtase_CS"/>
</dbReference>
<dbReference type="PRINTS" id="PR00080">
    <property type="entry name" value="SDRFAMILY"/>
</dbReference>
<dbReference type="SMART" id="SM00822">
    <property type="entry name" value="PKS_KR"/>
    <property type="match status" value="1"/>
</dbReference>
<proteinExistence type="inferred from homology"/>
<comment type="similarity">
    <text evidence="1 4">Belongs to the short-chain dehydrogenases/reductases (SDR) family.</text>
</comment>
<dbReference type="GO" id="GO:0005811">
    <property type="term" value="C:lipid droplet"/>
    <property type="evidence" value="ECO:0007669"/>
    <property type="project" value="TreeGrafter"/>
</dbReference>
<dbReference type="Proteomes" id="UP001432027">
    <property type="component" value="Unassembled WGS sequence"/>
</dbReference>